<comment type="caution">
    <text evidence="2">The sequence shown here is derived from an EMBL/GenBank/DDBJ whole genome shotgun (WGS) entry which is preliminary data.</text>
</comment>
<dbReference type="Proteomes" id="UP001172155">
    <property type="component" value="Unassembled WGS sequence"/>
</dbReference>
<reference evidence="2" key="1">
    <citation type="submission" date="2023-06" db="EMBL/GenBank/DDBJ databases">
        <title>Genome-scale phylogeny and comparative genomics of the fungal order Sordariales.</title>
        <authorList>
            <consortium name="Lawrence Berkeley National Laboratory"/>
            <person name="Hensen N."/>
            <person name="Bonometti L."/>
            <person name="Westerberg I."/>
            <person name="Brannstrom I.O."/>
            <person name="Guillou S."/>
            <person name="Cros-Aarteil S."/>
            <person name="Calhoun S."/>
            <person name="Haridas S."/>
            <person name="Kuo A."/>
            <person name="Mondo S."/>
            <person name="Pangilinan J."/>
            <person name="Riley R."/>
            <person name="LaButti K."/>
            <person name="Andreopoulos B."/>
            <person name="Lipzen A."/>
            <person name="Chen C."/>
            <person name="Yanf M."/>
            <person name="Daum C."/>
            <person name="Ng V."/>
            <person name="Clum A."/>
            <person name="Steindorff A."/>
            <person name="Ohm R."/>
            <person name="Martin F."/>
            <person name="Silar P."/>
            <person name="Natvig D."/>
            <person name="Lalanne C."/>
            <person name="Gautier V."/>
            <person name="Ament-velasquez S.L."/>
            <person name="Kruys A."/>
            <person name="Hutchinson M.I."/>
            <person name="Powell A.J."/>
            <person name="Barry K."/>
            <person name="Miller A.N."/>
            <person name="Grigoriev I.V."/>
            <person name="Debuchy R."/>
            <person name="Gladieux P."/>
            <person name="Thoren M.H."/>
            <person name="Johannesson H."/>
        </authorList>
    </citation>
    <scope>NUCLEOTIDE SEQUENCE</scope>
    <source>
        <strain evidence="2">SMH3187-1</strain>
    </source>
</reference>
<feature type="compositionally biased region" description="Basic and acidic residues" evidence="1">
    <location>
        <begin position="130"/>
        <end position="145"/>
    </location>
</feature>
<evidence type="ECO:0000256" key="1">
    <source>
        <dbReference type="SAM" id="MobiDB-lite"/>
    </source>
</evidence>
<dbReference type="AlphaFoldDB" id="A0AA40EQJ5"/>
<organism evidence="2 3">
    <name type="scientific">Schizothecium vesticola</name>
    <dbReference type="NCBI Taxonomy" id="314040"/>
    <lineage>
        <taxon>Eukaryota</taxon>
        <taxon>Fungi</taxon>
        <taxon>Dikarya</taxon>
        <taxon>Ascomycota</taxon>
        <taxon>Pezizomycotina</taxon>
        <taxon>Sordariomycetes</taxon>
        <taxon>Sordariomycetidae</taxon>
        <taxon>Sordariales</taxon>
        <taxon>Schizotheciaceae</taxon>
        <taxon>Schizothecium</taxon>
    </lineage>
</organism>
<gene>
    <name evidence="2" type="ORF">B0T18DRAFT_188394</name>
</gene>
<keyword evidence="3" id="KW-1185">Reference proteome</keyword>
<feature type="region of interest" description="Disordered" evidence="1">
    <location>
        <begin position="92"/>
        <end position="183"/>
    </location>
</feature>
<protein>
    <submittedName>
        <fullName evidence="2">Uncharacterized protein</fullName>
    </submittedName>
</protein>
<feature type="compositionally biased region" description="Basic residues" evidence="1">
    <location>
        <begin position="152"/>
        <end position="176"/>
    </location>
</feature>
<name>A0AA40EQJ5_9PEZI</name>
<accession>A0AA40EQJ5</accession>
<proteinExistence type="predicted"/>
<evidence type="ECO:0000313" key="2">
    <source>
        <dbReference type="EMBL" id="KAK0743667.1"/>
    </source>
</evidence>
<dbReference type="EMBL" id="JAUKUD010000005">
    <property type="protein sequence ID" value="KAK0743667.1"/>
    <property type="molecule type" value="Genomic_DNA"/>
</dbReference>
<evidence type="ECO:0000313" key="3">
    <source>
        <dbReference type="Proteomes" id="UP001172155"/>
    </source>
</evidence>
<sequence>MKRVVTLPSSKLVLRTFQLSQPTTGPEQVSALRWIYKRPRPSLAQLHIPFTTARSQQPSQNSQHHRFQIPIIFQHRPTTTRRNGLCHPPNGFCHPPSSGQMPVRTLRPVSDVSPRPQPQHQREPFAVQGHGKDRPETPGEYRRGESGIGNGGRKKRHQRRAGARHRGRVGARHRGRVSVSHRLQARHQMPMTSEIRVSFPWYPSAAPLLW</sequence>